<keyword evidence="6" id="KW-0229">DNA integration</keyword>
<dbReference type="Proteomes" id="UP001151760">
    <property type="component" value="Unassembled WGS sequence"/>
</dbReference>
<evidence type="ECO:0000256" key="6">
    <source>
        <dbReference type="ARBA" id="ARBA00022908"/>
    </source>
</evidence>
<sequence length="411" mass="46434">MLSSCIAGIHGNCLGHNLFGVGQFCDNDLEVASHSKSCYVQNLEGDDLLTGDRESNLYTISISDMAASSPVCLMSKATSTKSWLWHCKLSHLNFDTQNDLTKHDLVDDLPKFKYGKYHLCSIGEWGKSKKASHPPKGVQSNHSKLELLHTDLCRPMRVASINEKRYILVIVDDYSRFTWNTLRRGLLTRRSIAAQQVHNHEDSPSTSSIVINEHEAPPIVTTSEEQTSPIPLNKADESNQDDCADFDGNTVFFSYNVLNFKEVKSATTALDPLNMHEFHQVQPSTHIWTKAHPLKQRLDVWELVPRPDGKNKIAVKWLWKNKSDAENIVIQNKSRLIVKGYKQEEGIDFDESFASVAHLEAVRVFVAFVTHKNITIFHINVNTTFLNGPLKEEVYVSQPDGFVDPNLLEHV</sequence>
<dbReference type="PANTHER" id="PTHR42648:SF11">
    <property type="entry name" value="TRANSPOSON TY4-P GAG-POL POLYPROTEIN"/>
    <property type="match status" value="1"/>
</dbReference>
<evidence type="ECO:0000259" key="12">
    <source>
        <dbReference type="Pfam" id="PF07727"/>
    </source>
</evidence>
<keyword evidence="4" id="KW-0378">Hydrolase</keyword>
<reference evidence="14" key="1">
    <citation type="journal article" date="2022" name="Int. J. Mol. Sci.">
        <title>Draft Genome of Tanacetum Coccineum: Genomic Comparison of Closely Related Tanacetum-Family Plants.</title>
        <authorList>
            <person name="Yamashiro T."/>
            <person name="Shiraishi A."/>
            <person name="Nakayama K."/>
            <person name="Satake H."/>
        </authorList>
    </citation>
    <scope>NUCLEOTIDE SEQUENCE</scope>
</reference>
<evidence type="ECO:0000256" key="4">
    <source>
        <dbReference type="ARBA" id="ARBA00022801"/>
    </source>
</evidence>
<evidence type="ECO:0000256" key="8">
    <source>
        <dbReference type="ARBA" id="ARBA00022932"/>
    </source>
</evidence>
<reference evidence="14" key="2">
    <citation type="submission" date="2022-01" db="EMBL/GenBank/DDBJ databases">
        <authorList>
            <person name="Yamashiro T."/>
            <person name="Shiraishi A."/>
            <person name="Satake H."/>
            <person name="Nakayama K."/>
        </authorList>
    </citation>
    <scope>NUCLEOTIDE SEQUENCE</scope>
</reference>
<evidence type="ECO:0000256" key="2">
    <source>
        <dbReference type="ARBA" id="ARBA00022723"/>
    </source>
</evidence>
<feature type="region of interest" description="Disordered" evidence="11">
    <location>
        <begin position="220"/>
        <end position="240"/>
    </location>
</feature>
<keyword evidence="10" id="KW-0511">Multifunctional enzyme</keyword>
<keyword evidence="3" id="KW-0255">Endonuclease</keyword>
<dbReference type="InterPro" id="IPR039537">
    <property type="entry name" value="Retrotran_Ty1/copia-like"/>
</dbReference>
<dbReference type="InterPro" id="IPR013103">
    <property type="entry name" value="RVT_2"/>
</dbReference>
<evidence type="ECO:0000259" key="13">
    <source>
        <dbReference type="Pfam" id="PF13976"/>
    </source>
</evidence>
<keyword evidence="15" id="KW-1185">Reference proteome</keyword>
<evidence type="ECO:0000256" key="7">
    <source>
        <dbReference type="ARBA" id="ARBA00022918"/>
    </source>
</evidence>
<keyword evidence="5" id="KW-0460">Magnesium</keyword>
<evidence type="ECO:0000256" key="3">
    <source>
        <dbReference type="ARBA" id="ARBA00022759"/>
    </source>
</evidence>
<evidence type="ECO:0000256" key="10">
    <source>
        <dbReference type="ARBA" id="ARBA00023268"/>
    </source>
</evidence>
<keyword evidence="9" id="KW-0233">DNA recombination</keyword>
<dbReference type="InterPro" id="IPR025724">
    <property type="entry name" value="GAG-pre-integrase_dom"/>
</dbReference>
<feature type="domain" description="Reverse transcriptase Ty1/copia-type" evidence="12">
    <location>
        <begin position="299"/>
        <end position="404"/>
    </location>
</feature>
<comment type="caution">
    <text evidence="14">The sequence shown here is derived from an EMBL/GenBank/DDBJ whole genome shotgun (WGS) entry which is preliminary data.</text>
</comment>
<proteinExistence type="predicted"/>
<evidence type="ECO:0000256" key="5">
    <source>
        <dbReference type="ARBA" id="ARBA00022842"/>
    </source>
</evidence>
<accession>A0ABQ4Z7C9</accession>
<keyword evidence="7" id="KW-0695">RNA-directed DNA polymerase</keyword>
<keyword evidence="8" id="KW-0808">Transferase</keyword>
<dbReference type="PANTHER" id="PTHR42648">
    <property type="entry name" value="TRANSPOSASE, PUTATIVE-RELATED"/>
    <property type="match status" value="1"/>
</dbReference>
<name>A0ABQ4Z7C9_9ASTR</name>
<dbReference type="Pfam" id="PF13976">
    <property type="entry name" value="gag_pre-integrs"/>
    <property type="match status" value="1"/>
</dbReference>
<evidence type="ECO:0000256" key="9">
    <source>
        <dbReference type="ARBA" id="ARBA00023172"/>
    </source>
</evidence>
<keyword evidence="8" id="KW-0239">DNA-directed DNA polymerase</keyword>
<evidence type="ECO:0000313" key="15">
    <source>
        <dbReference type="Proteomes" id="UP001151760"/>
    </source>
</evidence>
<feature type="compositionally biased region" description="Polar residues" evidence="11">
    <location>
        <begin position="220"/>
        <end position="230"/>
    </location>
</feature>
<keyword evidence="1" id="KW-0540">Nuclease</keyword>
<feature type="domain" description="GAG-pre-integrase" evidence="13">
    <location>
        <begin position="56"/>
        <end position="124"/>
    </location>
</feature>
<evidence type="ECO:0000313" key="14">
    <source>
        <dbReference type="EMBL" id="GJS86074.1"/>
    </source>
</evidence>
<organism evidence="14 15">
    <name type="scientific">Tanacetum coccineum</name>
    <dbReference type="NCBI Taxonomy" id="301880"/>
    <lineage>
        <taxon>Eukaryota</taxon>
        <taxon>Viridiplantae</taxon>
        <taxon>Streptophyta</taxon>
        <taxon>Embryophyta</taxon>
        <taxon>Tracheophyta</taxon>
        <taxon>Spermatophyta</taxon>
        <taxon>Magnoliopsida</taxon>
        <taxon>eudicotyledons</taxon>
        <taxon>Gunneridae</taxon>
        <taxon>Pentapetalae</taxon>
        <taxon>asterids</taxon>
        <taxon>campanulids</taxon>
        <taxon>Asterales</taxon>
        <taxon>Asteraceae</taxon>
        <taxon>Asteroideae</taxon>
        <taxon>Anthemideae</taxon>
        <taxon>Anthemidinae</taxon>
        <taxon>Tanacetum</taxon>
    </lineage>
</organism>
<evidence type="ECO:0000256" key="11">
    <source>
        <dbReference type="SAM" id="MobiDB-lite"/>
    </source>
</evidence>
<protein>
    <submittedName>
        <fullName evidence="14">Retrovirus-related pol polyprotein from transposon TNT 1-94</fullName>
    </submittedName>
</protein>
<dbReference type="InterPro" id="IPR036397">
    <property type="entry name" value="RNaseH_sf"/>
</dbReference>
<gene>
    <name evidence="14" type="ORF">Tco_0752615</name>
</gene>
<evidence type="ECO:0000256" key="1">
    <source>
        <dbReference type="ARBA" id="ARBA00022722"/>
    </source>
</evidence>
<keyword evidence="2" id="KW-0479">Metal-binding</keyword>
<keyword evidence="8" id="KW-0548">Nucleotidyltransferase</keyword>
<dbReference type="Gene3D" id="3.30.420.10">
    <property type="entry name" value="Ribonuclease H-like superfamily/Ribonuclease H"/>
    <property type="match status" value="1"/>
</dbReference>
<dbReference type="Pfam" id="PF07727">
    <property type="entry name" value="RVT_2"/>
    <property type="match status" value="1"/>
</dbReference>
<dbReference type="EMBL" id="BQNB010011097">
    <property type="protein sequence ID" value="GJS86074.1"/>
    <property type="molecule type" value="Genomic_DNA"/>
</dbReference>